<dbReference type="EMBL" id="CP049742">
    <property type="protein sequence ID" value="QPC48370.1"/>
    <property type="molecule type" value="Genomic_DNA"/>
</dbReference>
<dbReference type="InterPro" id="IPR013520">
    <property type="entry name" value="Ribonucl_H"/>
</dbReference>
<protein>
    <submittedName>
        <fullName evidence="2">3'-5' exonuclease</fullName>
    </submittedName>
</protein>
<dbReference type="GO" id="GO:0003676">
    <property type="term" value="F:nucleic acid binding"/>
    <property type="evidence" value="ECO:0007669"/>
    <property type="project" value="InterPro"/>
</dbReference>
<keyword evidence="2" id="KW-0269">Exonuclease</keyword>
<dbReference type="Gene3D" id="3.30.420.10">
    <property type="entry name" value="Ribonuclease H-like superfamily/Ribonuclease H"/>
    <property type="match status" value="1"/>
</dbReference>
<evidence type="ECO:0000313" key="3">
    <source>
        <dbReference type="Proteomes" id="UP000593626"/>
    </source>
</evidence>
<evidence type="ECO:0000313" key="2">
    <source>
        <dbReference type="EMBL" id="QPC48370.1"/>
    </source>
</evidence>
<keyword evidence="2" id="KW-0378">Hydrolase</keyword>
<dbReference type="Proteomes" id="UP000593626">
    <property type="component" value="Chromosome"/>
</dbReference>
<dbReference type="KEGG" id="mcui:G8O30_05735"/>
<accession>A0A7S8CE91</accession>
<dbReference type="CDD" id="cd06127">
    <property type="entry name" value="DEDDh"/>
    <property type="match status" value="1"/>
</dbReference>
<organism evidence="2 3">
    <name type="scientific">Mangrovibacillus cuniculi</name>
    <dbReference type="NCBI Taxonomy" id="2593652"/>
    <lineage>
        <taxon>Bacteria</taxon>
        <taxon>Bacillati</taxon>
        <taxon>Bacillota</taxon>
        <taxon>Bacilli</taxon>
        <taxon>Bacillales</taxon>
        <taxon>Bacillaceae</taxon>
        <taxon>Mangrovibacillus</taxon>
    </lineage>
</organism>
<sequence length="110" mass="12846">MFRICRGTVLVAHPAAFDVPFIQTQAKVWKLPPLPLTYVDSRGLAFALKKERKIALDDLLEEYQLFSHSRHHALNDALMTGYLFLELQKHPSLSQILEEEDLHWYIRKES</sequence>
<dbReference type="InterPro" id="IPR036397">
    <property type="entry name" value="RNaseH_sf"/>
</dbReference>
<proteinExistence type="predicted"/>
<reference evidence="2 3" key="1">
    <citation type="submission" date="2019-07" db="EMBL/GenBank/DDBJ databases">
        <title>Genome sequence of 2 isolates from Red Sea Mangroves.</title>
        <authorList>
            <person name="Sefrji F."/>
            <person name="Michoud G."/>
            <person name="Merlino G."/>
            <person name="Daffonchio D."/>
        </authorList>
    </citation>
    <scope>NUCLEOTIDE SEQUENCE [LARGE SCALE GENOMIC DNA]</scope>
    <source>
        <strain evidence="2 3">R1DC41</strain>
    </source>
</reference>
<gene>
    <name evidence="2" type="ORF">G8O30_05735</name>
</gene>
<keyword evidence="3" id="KW-1185">Reference proteome</keyword>
<dbReference type="AlphaFoldDB" id="A0A7S8CE91"/>
<dbReference type="InterPro" id="IPR012337">
    <property type="entry name" value="RNaseH-like_sf"/>
</dbReference>
<feature type="domain" description="Exonuclease" evidence="1">
    <location>
        <begin position="4"/>
        <end position="84"/>
    </location>
</feature>
<dbReference type="GO" id="GO:0004527">
    <property type="term" value="F:exonuclease activity"/>
    <property type="evidence" value="ECO:0007669"/>
    <property type="project" value="UniProtKB-KW"/>
</dbReference>
<evidence type="ECO:0000259" key="1">
    <source>
        <dbReference type="Pfam" id="PF00929"/>
    </source>
</evidence>
<dbReference type="Pfam" id="PF00929">
    <property type="entry name" value="RNase_T"/>
    <property type="match status" value="1"/>
</dbReference>
<name>A0A7S8CE91_9BACI</name>
<keyword evidence="2" id="KW-0540">Nuclease</keyword>
<dbReference type="SUPFAM" id="SSF53098">
    <property type="entry name" value="Ribonuclease H-like"/>
    <property type="match status" value="1"/>
</dbReference>